<accession>A0A238F8A7</accession>
<evidence type="ECO:0000256" key="4">
    <source>
        <dbReference type="ARBA" id="ARBA00023098"/>
    </source>
</evidence>
<dbReference type="FunFam" id="1.10.12.10:FF:000004">
    <property type="entry name" value="Delta3,5-delta2,4-dienoyl-CoA isomerase"/>
    <property type="match status" value="1"/>
</dbReference>
<dbReference type="Gene3D" id="1.10.12.10">
    <property type="entry name" value="Lyase 2-enoyl-coa Hydratase, Chain A, domain 2"/>
    <property type="match status" value="1"/>
</dbReference>
<dbReference type="EMBL" id="FMSP01000005">
    <property type="protein sequence ID" value="SCV70102.1"/>
    <property type="molecule type" value="Genomic_DNA"/>
</dbReference>
<sequence length="302" mass="32396">MPAVYPTEHVVASFPSENVLLLTMQRPKVNALNTGQSPLFRGSKVRNWLRMADDTLPCITSVLWLEIGKHMDVASADSNVRCVVLASGLDKIYTTGLDLTESGLNHNGTDAGRLALQHRAYIKLLQDAVSAIERCDKPVIAAVHGICLGGGIDIIASADIRYAAEGSTFSIKEVDVGLAADVGSLQRLPKTTASASLLNELALTARNFDPQEAYQLGLVSKVVPGGKDGVLKAALDTAKVIASKSPIATLGTKHLLNYSREHTTQEGLEYTRIWNMSMLQAQDLPDAFAAFATKKPAKFGKL</sequence>
<evidence type="ECO:0000256" key="5">
    <source>
        <dbReference type="ARBA" id="ARBA00023235"/>
    </source>
</evidence>
<dbReference type="Gene3D" id="3.90.226.10">
    <property type="entry name" value="2-enoyl-CoA Hydratase, Chain A, domain 1"/>
    <property type="match status" value="1"/>
</dbReference>
<keyword evidence="5" id="KW-0413">Isomerase</keyword>
<keyword evidence="7" id="KW-1185">Reference proteome</keyword>
<dbReference type="InterPro" id="IPR029045">
    <property type="entry name" value="ClpP/crotonase-like_dom_sf"/>
</dbReference>
<dbReference type="GO" id="GO:0006635">
    <property type="term" value="P:fatty acid beta-oxidation"/>
    <property type="evidence" value="ECO:0007669"/>
    <property type="project" value="UniProtKB-UniPathway"/>
</dbReference>
<gene>
    <name evidence="6" type="ORF">BQ2448_1496</name>
</gene>
<evidence type="ECO:0000256" key="1">
    <source>
        <dbReference type="ARBA" id="ARBA00005005"/>
    </source>
</evidence>
<reference evidence="7" key="1">
    <citation type="submission" date="2016-09" db="EMBL/GenBank/DDBJ databases">
        <authorList>
            <person name="Jeantristanb JTB J.-T."/>
            <person name="Ricardo R."/>
        </authorList>
    </citation>
    <scope>NUCLEOTIDE SEQUENCE [LARGE SCALE GENOMIC DNA]</scope>
</reference>
<organism evidence="6 7">
    <name type="scientific">Microbotryum intermedium</name>
    <dbReference type="NCBI Taxonomy" id="269621"/>
    <lineage>
        <taxon>Eukaryota</taxon>
        <taxon>Fungi</taxon>
        <taxon>Dikarya</taxon>
        <taxon>Basidiomycota</taxon>
        <taxon>Pucciniomycotina</taxon>
        <taxon>Microbotryomycetes</taxon>
        <taxon>Microbotryales</taxon>
        <taxon>Microbotryaceae</taxon>
        <taxon>Microbotryum</taxon>
    </lineage>
</organism>
<dbReference type="AlphaFoldDB" id="A0A238F8A7"/>
<keyword evidence="4" id="KW-0443">Lipid metabolism</keyword>
<protein>
    <submittedName>
        <fullName evidence="6">BQ2448_1496 protein</fullName>
    </submittedName>
</protein>
<dbReference type="GO" id="GO:0051750">
    <property type="term" value="F:delta(3,5)-delta(2,4)-dienoyl-CoA isomerase activity"/>
    <property type="evidence" value="ECO:0007669"/>
    <property type="project" value="TreeGrafter"/>
</dbReference>
<dbReference type="GO" id="GO:0005739">
    <property type="term" value="C:mitochondrion"/>
    <property type="evidence" value="ECO:0007669"/>
    <property type="project" value="TreeGrafter"/>
</dbReference>
<dbReference type="InterPro" id="IPR001753">
    <property type="entry name" value="Enoyl-CoA_hydra/iso"/>
</dbReference>
<comment type="pathway">
    <text evidence="1">Lipid metabolism; fatty acid beta-oxidation.</text>
</comment>
<proteinExistence type="inferred from homology"/>
<dbReference type="CDD" id="cd06558">
    <property type="entry name" value="crotonase-like"/>
    <property type="match status" value="1"/>
</dbReference>
<dbReference type="OrthoDB" id="14970at2759"/>
<dbReference type="Proteomes" id="UP000198372">
    <property type="component" value="Unassembled WGS sequence"/>
</dbReference>
<dbReference type="Pfam" id="PF00378">
    <property type="entry name" value="ECH_1"/>
    <property type="match status" value="1"/>
</dbReference>
<comment type="similarity">
    <text evidence="2">Belongs to the enoyl-CoA hydratase/isomerase family.</text>
</comment>
<evidence type="ECO:0000313" key="7">
    <source>
        <dbReference type="Proteomes" id="UP000198372"/>
    </source>
</evidence>
<dbReference type="STRING" id="269621.A0A238F8A7"/>
<evidence type="ECO:0000313" key="6">
    <source>
        <dbReference type="EMBL" id="SCV70102.1"/>
    </source>
</evidence>
<dbReference type="InterPro" id="IPR045002">
    <property type="entry name" value="Ech1-like"/>
</dbReference>
<keyword evidence="3" id="KW-0276">Fatty acid metabolism</keyword>
<evidence type="ECO:0000256" key="2">
    <source>
        <dbReference type="ARBA" id="ARBA00005254"/>
    </source>
</evidence>
<name>A0A238F8A7_9BASI</name>
<dbReference type="PANTHER" id="PTHR43149:SF1">
    <property type="entry name" value="DELTA(3,5)-DELTA(2,4)-DIENOYL-COA ISOMERASE, MITOCHONDRIAL"/>
    <property type="match status" value="1"/>
</dbReference>
<evidence type="ECO:0000256" key="3">
    <source>
        <dbReference type="ARBA" id="ARBA00022832"/>
    </source>
</evidence>
<dbReference type="UniPathway" id="UPA00659"/>
<dbReference type="InterPro" id="IPR014748">
    <property type="entry name" value="Enoyl-CoA_hydra_C"/>
</dbReference>
<dbReference type="PANTHER" id="PTHR43149">
    <property type="entry name" value="ENOYL-COA HYDRATASE"/>
    <property type="match status" value="1"/>
</dbReference>
<dbReference type="SUPFAM" id="SSF52096">
    <property type="entry name" value="ClpP/crotonase"/>
    <property type="match status" value="1"/>
</dbReference>